<dbReference type="AlphaFoldDB" id="A0A1H7NBK8"/>
<proteinExistence type="predicted"/>
<evidence type="ECO:0000313" key="1">
    <source>
        <dbReference type="EMBL" id="SEL20669.1"/>
    </source>
</evidence>
<name>A0A1H7NBK8_9FLAO</name>
<accession>A0A1H7NBK8</accession>
<reference evidence="2" key="1">
    <citation type="submission" date="2016-10" db="EMBL/GenBank/DDBJ databases">
        <authorList>
            <person name="Varghese N."/>
            <person name="Submissions S."/>
        </authorList>
    </citation>
    <scope>NUCLEOTIDE SEQUENCE [LARGE SCALE GENOMIC DNA]</scope>
    <source>
        <strain evidence="2">DSM 16471</strain>
    </source>
</reference>
<dbReference type="InterPro" id="IPR011250">
    <property type="entry name" value="OMP/PagP_B-barrel"/>
</dbReference>
<evidence type="ECO:0000313" key="2">
    <source>
        <dbReference type="Proteomes" id="UP000198990"/>
    </source>
</evidence>
<dbReference type="EMBL" id="FNZN01000003">
    <property type="protein sequence ID" value="SEL20669.1"/>
    <property type="molecule type" value="Genomic_DNA"/>
</dbReference>
<dbReference type="SUPFAM" id="SSF56925">
    <property type="entry name" value="OMPA-like"/>
    <property type="match status" value="1"/>
</dbReference>
<keyword evidence="2" id="KW-1185">Reference proteome</keyword>
<dbReference type="OrthoDB" id="945117at2"/>
<organism evidence="1 2">
    <name type="scientific">Maribacter orientalis</name>
    <dbReference type="NCBI Taxonomy" id="228957"/>
    <lineage>
        <taxon>Bacteria</taxon>
        <taxon>Pseudomonadati</taxon>
        <taxon>Bacteroidota</taxon>
        <taxon>Flavobacteriia</taxon>
        <taxon>Flavobacteriales</taxon>
        <taxon>Flavobacteriaceae</taxon>
        <taxon>Maribacter</taxon>
    </lineage>
</organism>
<protein>
    <submittedName>
        <fullName evidence="1">Outer membrane protein beta-barrel domain-containing protein</fullName>
    </submittedName>
</protein>
<dbReference type="STRING" id="228957.SAMN04488008_103130"/>
<sequence length="188" mass="20435">MRILYLAHIMVIMGTAAVNGQITKGNWLVGGTGNFSSYENKSSSNGLENINKGFGINVSPNIGYFLANRFAVGSLLNLGSSMPKDFENSFSYGIGPFARYYFLEEDKRVNILLQANYIYGASQSQSGNNKSNSNAYGFKAGPAIFFNSSVALEVTLEYNSGKLIPDSSASSSYNNFQIALGFQIHLIK</sequence>
<dbReference type="RefSeq" id="WP_091622209.1">
    <property type="nucleotide sequence ID" value="NZ_FNZN01000003.1"/>
</dbReference>
<dbReference type="Proteomes" id="UP000198990">
    <property type="component" value="Unassembled WGS sequence"/>
</dbReference>
<gene>
    <name evidence="1" type="ORF">SAMN04488008_103130</name>
</gene>